<reference evidence="3 4" key="1">
    <citation type="submission" date="2018-10" db="EMBL/GenBank/DDBJ databases">
        <authorList>
            <person name="Zhang X."/>
        </authorList>
    </citation>
    <scope>NUCLEOTIDE SEQUENCE [LARGE SCALE GENOMIC DNA]</scope>
    <source>
        <strain evidence="3 4">SK-G1</strain>
    </source>
</reference>
<name>A0A3G2R1W3_9FIRM</name>
<dbReference type="InterPro" id="IPR024300">
    <property type="entry name" value="SipL_SPOCS_dom"/>
</dbReference>
<organism evidence="3 4">
    <name type="scientific">Biomaibacter acetigenes</name>
    <dbReference type="NCBI Taxonomy" id="2316383"/>
    <lineage>
        <taxon>Bacteria</taxon>
        <taxon>Bacillati</taxon>
        <taxon>Bacillota</taxon>
        <taxon>Clostridia</taxon>
        <taxon>Thermosediminibacterales</taxon>
        <taxon>Tepidanaerobacteraceae</taxon>
        <taxon>Biomaibacter</taxon>
    </lineage>
</organism>
<feature type="domain" description="SipL SPOCS" evidence="2">
    <location>
        <begin position="304"/>
        <end position="381"/>
    </location>
</feature>
<gene>
    <name evidence="3" type="ORF">D2962_00485</name>
</gene>
<keyword evidence="1" id="KW-0812">Transmembrane</keyword>
<dbReference type="KEGG" id="bacg:D2962_00485"/>
<keyword evidence="4" id="KW-1185">Reference proteome</keyword>
<accession>A0A3G2R1W3</accession>
<dbReference type="Proteomes" id="UP000280960">
    <property type="component" value="Chromosome"/>
</dbReference>
<feature type="domain" description="SipL SPOCS" evidence="2">
    <location>
        <begin position="165"/>
        <end position="243"/>
    </location>
</feature>
<dbReference type="RefSeq" id="WP_122013786.1">
    <property type="nucleotide sequence ID" value="NZ_CP033169.1"/>
</dbReference>
<dbReference type="Pfam" id="PF12673">
    <property type="entry name" value="SipL"/>
    <property type="match status" value="3"/>
</dbReference>
<feature type="transmembrane region" description="Helical" evidence="1">
    <location>
        <begin position="6"/>
        <end position="21"/>
    </location>
</feature>
<evidence type="ECO:0000256" key="1">
    <source>
        <dbReference type="SAM" id="Phobius"/>
    </source>
</evidence>
<dbReference type="AlphaFoldDB" id="A0A3G2R1W3"/>
<sequence>MPVWVYAATLVLVVVICYFLLKKFFSNTALPATTGEGQELKIQEIDYKTTNPEEEAEEIYTSFNPTDGEAEEIYTSFNPTDGEAEEIHTSFNPTDEKPGLEDNPEDLIKEIVFPQKEGKQKSQDYLYQNQKGGTKMDPEIKVPVLIGEGTIQKMVESTVTLASPAEKIREIRAMVENLRTDVIPGKVIIQGTLHKQIFYVGEDTVIHHQTELIPISYFLDITGAAPGMDVTVTSAVEHVTYNLLNPTTLHQKVIQAFSAVVTQTQILNVVAGIGTPLYYVPQVMGTGSQQLIAETTVTLANAAQKVDEITAVVRDITTDVITDKVIIQGILHKQIFYVGVDNVEYHQAEDVPFSLFVDVTGAGPGMNVQVHPTIEAINYTLENETTLLQKVVIMFEVVVTQNVQINLVEGTGPVVVVPEVAGEATGQTLLQDIVTMERPTQKIRNIDASVTSITGNVIANKVIIQGTVHKQIFYIGTDNIEYEQSEDVDFSFFVDVTGAVPGMSVVLVPTIESVIPELLSETQMLEKVVLQVLAKVTTTVRLAVTQVQLPV</sequence>
<proteinExistence type="predicted"/>
<evidence type="ECO:0000313" key="3">
    <source>
        <dbReference type="EMBL" id="AYO29281.1"/>
    </source>
</evidence>
<keyword evidence="1" id="KW-1133">Transmembrane helix</keyword>
<protein>
    <submittedName>
        <fullName evidence="3">DUF3794 domain-containing protein</fullName>
    </submittedName>
</protein>
<evidence type="ECO:0000259" key="2">
    <source>
        <dbReference type="Pfam" id="PF12673"/>
    </source>
</evidence>
<keyword evidence="1" id="KW-0472">Membrane</keyword>
<evidence type="ECO:0000313" key="4">
    <source>
        <dbReference type="Proteomes" id="UP000280960"/>
    </source>
</evidence>
<dbReference type="EMBL" id="CP033169">
    <property type="protein sequence ID" value="AYO29281.1"/>
    <property type="molecule type" value="Genomic_DNA"/>
</dbReference>
<feature type="domain" description="SipL SPOCS" evidence="2">
    <location>
        <begin position="441"/>
        <end position="514"/>
    </location>
</feature>